<dbReference type="Pfam" id="PF01485">
    <property type="entry name" value="IBR"/>
    <property type="match status" value="1"/>
</dbReference>
<dbReference type="SUPFAM" id="SSF143503">
    <property type="entry name" value="PUG domain-like"/>
    <property type="match status" value="1"/>
</dbReference>
<dbReference type="RefSeq" id="XP_022084012.1">
    <property type="nucleotide sequence ID" value="XM_022228320.1"/>
</dbReference>
<keyword evidence="2" id="KW-0479">Metal-binding</keyword>
<dbReference type="GO" id="GO:0071797">
    <property type="term" value="C:LUBAC complex"/>
    <property type="evidence" value="ECO:0007669"/>
    <property type="project" value="InterPro"/>
</dbReference>
<feature type="region of interest" description="Disordered" evidence="9">
    <location>
        <begin position="989"/>
        <end position="1019"/>
    </location>
</feature>
<evidence type="ECO:0000256" key="3">
    <source>
        <dbReference type="ARBA" id="ARBA00022737"/>
    </source>
</evidence>
<dbReference type="GO" id="GO:0036435">
    <property type="term" value="F:K48-linked polyubiquitin modification-dependent protein binding"/>
    <property type="evidence" value="ECO:0007669"/>
    <property type="project" value="TreeGrafter"/>
</dbReference>
<reference evidence="14 15" key="1">
    <citation type="submission" date="2025-04" db="UniProtKB">
        <authorList>
            <consortium name="RefSeq"/>
        </authorList>
    </citation>
    <scope>IDENTIFICATION</scope>
</reference>
<dbReference type="SUPFAM" id="SSF57184">
    <property type="entry name" value="Growth factor receptor domain"/>
    <property type="match status" value="1"/>
</dbReference>
<keyword evidence="5" id="KW-0833">Ubl conjugation pathway</keyword>
<feature type="domain" description="RING-type" evidence="12">
    <location>
        <begin position="1290"/>
        <end position="1527"/>
    </location>
</feature>
<protein>
    <submittedName>
        <fullName evidence="14 15">E3 ubiquitin-protein ligase RNF31-like isoform X1</fullName>
    </submittedName>
</protein>
<feature type="region of interest" description="Disordered" evidence="9">
    <location>
        <begin position="695"/>
        <end position="754"/>
    </location>
</feature>
<dbReference type="PANTHER" id="PTHR16004">
    <property type="entry name" value="RING FINGER PROTEIN 31-RELATED"/>
    <property type="match status" value="1"/>
</dbReference>
<dbReference type="InterPro" id="IPR013083">
    <property type="entry name" value="Znf_RING/FYVE/PHD"/>
</dbReference>
<evidence type="ECO:0000256" key="6">
    <source>
        <dbReference type="ARBA" id="ARBA00022833"/>
    </source>
</evidence>
<evidence type="ECO:0000256" key="1">
    <source>
        <dbReference type="ARBA" id="ARBA00022679"/>
    </source>
</evidence>
<sequence>MADPLAVEWNHPGAYQVPSDTEQTSLGSGWFQHVKDLHVQVENYMKALPVNEESIKKAVDTIVQVDCPLPAKFSKISITDLLKKNKNIRGDKSLSTLVSALGLLEKYGRNLLKPERPPLWKCIYFANSVFRTRVDIIKGARDVLKLMGYSEVVEDGLSFPSDLASPNLDLVAIVTADLAISRRELELYHQGEHPHSYRVKDCLEGTMAMIQVPGDSPTGRPQNIFLRRQAHGTRTIYENVVPPPEGDILEQFCQLLDLEGKESGSPASELPPGSDAQHDPRPASAEAPTKPKPVTSANPASQVEGIVHRIGDTVPRSMPTKGETGLGYFTKTPKNVTQPQTTASNTEQQSTPVLSQAISQNTVIGTDKSSDCVMCGKTTAKFQCSTCSGLRCESCDKQWHIHPTRRTHQRKVIEPTPLIDATTSKSPVPILLCHVCGIQQSSVFCTDCSSSTCSGKYCSDCDRVYHGHPQRQNHSRQPLKAKSSEPVDKPPPENIVLSPVNVTSSQDSPQSTEASPAAAKKRPVPAPRRSVKKESTAKEPSVSQIPEGKATSSDDVFTLDKANEIQSDVKHPPQETIVRSQSDSAFVDASCVPVSPKAYHSLPSSKRDLTSEIEALVRKDIEILQQIQVQRNVMITCDPNSPVYETLAARMSSLVSGHERILKQQKDLELLAKVQSTSAEIAVSKLQGENVEVRYPPSESYKDLPSQQSSTTPATQIKYPPTDVTTTNNTTRLHHQGTSGVEPLKQVNQSTGSQPVSVGIPLTFMQEEPTSKPSIPAKPPVVVPMTQSSQSRSVTTSGPTPSVRNHLAVSPTRPLVVGNGTPTAQPGKVQQMMNRISAATTVTGAPDGSQVPLNGSQSAAGAWVCLQCGNHNTASAAAVCMTCRAPMPTGATQKLSVAALGQQLGPVLSMVAMPRPLQQPSYQASVRPARTEPPAPADIPAVTLPTLPPTQPETISVFTYLQMEEEAMLKEKQKAKEEYESRMAAEIEEKAKMPSPPPRIKKELKQAPADAPVSPRMKQAPSQVTGDALLKPHPQEVSTPVRSTSPRSPHIMWVEEKRRLDEQRSQSLEFIQMLREAEDEGFLPEEVSAASQQMQGNGGQTGDELLWLQGNWDDYISTVTTMATNHLKKEVGKSVGMVRRQEAKQALQMHLGSVKKAVEECVTSLQSRVLSLVDLGFPHKRVCELLCSRDGGEDGVLIQLQKERAQDFVDRIWTPEKVEYQEKLIVDLGVDRHPDTVERRLRILLAEFELPSWGRAITATKLIDMAKYNTGDAIIAAKECGDFERAKQFLEKECQVCFAQFPMNKLSTLINCQCMICLECLHGHFHFVITTRNIVNAKCPVCDQPDLRGDDQNATASYFAFLDLLLKGILEAEAYQLFQTKMRDWNLMKEDNFRWCAHCGNGFINEAPGRRKMRCNECGKVTCFQCKKPWMDQHENTSCADFQAWKEANDPNRQAEGLAIHLRENGIDCPHCKMRYELAKGGCMHFKCGQCTHEFCCGCSSPYKRGNECGRFASCRDKGIHAHHPRDCLFYLRDQDIKSLQKLLQKHNVEYKRDNPAAQQTVCSVMEQRETPDGLQDVQCGRDVVNAALCQLHYKEYLVSLINQNHIDPVEEYKCDDLSLILKRHEFAVPARVNRENEEAYRTRLLQEVKEKLPLEKKNPRDRTQSL</sequence>
<name>A0A8B7XUV0_ACAPL</name>
<dbReference type="InterPro" id="IPR047542">
    <property type="entry name" value="Rcat_RBR_RNF31-like"/>
</dbReference>
<dbReference type="GeneID" id="110975659"/>
<evidence type="ECO:0000259" key="10">
    <source>
        <dbReference type="PROSITE" id="PS50089"/>
    </source>
</evidence>
<dbReference type="Pfam" id="PF09409">
    <property type="entry name" value="PUB"/>
    <property type="match status" value="1"/>
</dbReference>
<dbReference type="GO" id="GO:0070530">
    <property type="term" value="F:K63-linked polyubiquitin modification-dependent protein binding"/>
    <property type="evidence" value="ECO:0007669"/>
    <property type="project" value="TreeGrafter"/>
</dbReference>
<evidence type="ECO:0000256" key="7">
    <source>
        <dbReference type="PROSITE-ProRule" id="PRU00024"/>
    </source>
</evidence>
<feature type="region of interest" description="Disordered" evidence="9">
    <location>
        <begin position="261"/>
        <end position="352"/>
    </location>
</feature>
<evidence type="ECO:0000256" key="4">
    <source>
        <dbReference type="ARBA" id="ARBA00022771"/>
    </source>
</evidence>
<keyword evidence="1" id="KW-0808">Transferase</keyword>
<accession>A0A8B7XUV0</accession>
<dbReference type="SMART" id="SM00647">
    <property type="entry name" value="IBR"/>
    <property type="match status" value="1"/>
</dbReference>
<feature type="compositionally biased region" description="Polar residues" evidence="9">
    <location>
        <begin position="705"/>
        <end position="715"/>
    </location>
</feature>
<evidence type="ECO:0000313" key="15">
    <source>
        <dbReference type="RefSeq" id="XP_022084013.1"/>
    </source>
</evidence>
<dbReference type="InterPro" id="IPR041031">
    <property type="entry name" value="RNF31_C"/>
</dbReference>
<evidence type="ECO:0000256" key="2">
    <source>
        <dbReference type="ARBA" id="ARBA00022723"/>
    </source>
</evidence>
<evidence type="ECO:0000259" key="11">
    <source>
        <dbReference type="PROSITE" id="PS50119"/>
    </source>
</evidence>
<keyword evidence="3" id="KW-0677">Repeat</keyword>
<dbReference type="Gene3D" id="1.20.58.2190">
    <property type="match status" value="1"/>
</dbReference>
<dbReference type="Gene3D" id="1.10.8.10">
    <property type="entry name" value="DNA helicase RuvA subunit, C-terminal domain"/>
    <property type="match status" value="1"/>
</dbReference>
<feature type="compositionally biased region" description="Polar residues" evidence="9">
    <location>
        <begin position="500"/>
        <end position="513"/>
    </location>
</feature>
<feature type="compositionally biased region" description="Basic residues" evidence="9">
    <location>
        <begin position="468"/>
        <end position="479"/>
    </location>
</feature>
<proteinExistence type="predicted"/>
<dbReference type="PROSITE" id="PS51873">
    <property type="entry name" value="TRIAD"/>
    <property type="match status" value="1"/>
</dbReference>
<dbReference type="GO" id="GO:0008270">
    <property type="term" value="F:zinc ion binding"/>
    <property type="evidence" value="ECO:0007669"/>
    <property type="project" value="UniProtKB-KW"/>
</dbReference>
<dbReference type="InterPro" id="IPR000315">
    <property type="entry name" value="Znf_B-box"/>
</dbReference>
<dbReference type="InterPro" id="IPR009030">
    <property type="entry name" value="Growth_fac_rcpt_cys_sf"/>
</dbReference>
<feature type="coiled-coil region" evidence="8">
    <location>
        <begin position="962"/>
        <end position="989"/>
    </location>
</feature>
<dbReference type="GO" id="GO:0097039">
    <property type="term" value="P:protein linear polyubiquitination"/>
    <property type="evidence" value="ECO:0007669"/>
    <property type="project" value="TreeGrafter"/>
</dbReference>
<keyword evidence="4 7" id="KW-0863">Zinc-finger</keyword>
<feature type="region of interest" description="Disordered" evidence="9">
    <location>
        <begin position="468"/>
        <end position="555"/>
    </location>
</feature>
<keyword evidence="6" id="KW-0862">Zinc</keyword>
<dbReference type="InterPro" id="IPR036339">
    <property type="entry name" value="PUB-like_dom_sf"/>
</dbReference>
<dbReference type="InterPro" id="IPR026254">
    <property type="entry name" value="RNF31-like"/>
</dbReference>
<dbReference type="PROSITE" id="PS50089">
    <property type="entry name" value="ZF_RING_2"/>
    <property type="match status" value="1"/>
</dbReference>
<dbReference type="Gene3D" id="6.10.140.1100">
    <property type="match status" value="1"/>
</dbReference>
<dbReference type="PROSITE" id="PS50119">
    <property type="entry name" value="ZF_BBOX"/>
    <property type="match status" value="1"/>
</dbReference>
<dbReference type="Proteomes" id="UP000694845">
    <property type="component" value="Unplaced"/>
</dbReference>
<dbReference type="GO" id="GO:0061630">
    <property type="term" value="F:ubiquitin protein ligase activity"/>
    <property type="evidence" value="ECO:0007669"/>
    <property type="project" value="TreeGrafter"/>
</dbReference>
<dbReference type="PANTHER" id="PTHR16004:SF2">
    <property type="entry name" value="E3 UBIQUITIN-PROTEIN LIGASE LUBEL"/>
    <property type="match status" value="1"/>
</dbReference>
<dbReference type="RefSeq" id="XP_022084013.1">
    <property type="nucleotide sequence ID" value="XM_022228321.1"/>
</dbReference>
<organism evidence="13 14">
    <name type="scientific">Acanthaster planci</name>
    <name type="common">Crown-of-thorns starfish</name>
    <dbReference type="NCBI Taxonomy" id="133434"/>
    <lineage>
        <taxon>Eukaryota</taxon>
        <taxon>Metazoa</taxon>
        <taxon>Echinodermata</taxon>
        <taxon>Eleutherozoa</taxon>
        <taxon>Asterozoa</taxon>
        <taxon>Asteroidea</taxon>
        <taxon>Valvatacea</taxon>
        <taxon>Valvatida</taxon>
        <taxon>Acanthasteridae</taxon>
        <taxon>Acanthaster</taxon>
    </lineage>
</organism>
<gene>
    <name evidence="14 15" type="primary">LOC110975659</name>
</gene>
<feature type="domain" description="RING-type" evidence="10">
    <location>
        <begin position="1294"/>
        <end position="1343"/>
    </location>
</feature>
<dbReference type="KEGG" id="aplc:110975659"/>
<dbReference type="Pfam" id="PF22191">
    <property type="entry name" value="IBR_1"/>
    <property type="match status" value="1"/>
</dbReference>
<dbReference type="InterPro" id="IPR001841">
    <property type="entry name" value="Znf_RING"/>
</dbReference>
<dbReference type="SUPFAM" id="SSF57850">
    <property type="entry name" value="RING/U-box"/>
    <property type="match status" value="3"/>
</dbReference>
<dbReference type="InterPro" id="IPR032065">
    <property type="entry name" value="RNF31-UBA"/>
</dbReference>
<evidence type="ECO:0000256" key="8">
    <source>
        <dbReference type="SAM" id="Coils"/>
    </source>
</evidence>
<dbReference type="GO" id="GO:1990450">
    <property type="term" value="F:linear polyubiquitin binding"/>
    <property type="evidence" value="ECO:0007669"/>
    <property type="project" value="TreeGrafter"/>
</dbReference>
<dbReference type="Gene3D" id="3.30.40.10">
    <property type="entry name" value="Zinc/RING finger domain, C3HC4 (zinc finger)"/>
    <property type="match status" value="1"/>
</dbReference>
<dbReference type="Pfam" id="PF18091">
    <property type="entry name" value="E3_UbLigase_RBR"/>
    <property type="match status" value="1"/>
</dbReference>
<evidence type="ECO:0000313" key="13">
    <source>
        <dbReference type="Proteomes" id="UP000694845"/>
    </source>
</evidence>
<feature type="compositionally biased region" description="Polar residues" evidence="9">
    <location>
        <begin position="332"/>
        <end position="352"/>
    </location>
</feature>
<dbReference type="CDD" id="cd20351">
    <property type="entry name" value="Rcat_RBR_HOIP"/>
    <property type="match status" value="1"/>
</dbReference>
<keyword evidence="13" id="KW-1185">Reference proteome</keyword>
<dbReference type="InterPro" id="IPR002867">
    <property type="entry name" value="IBR_dom"/>
</dbReference>
<dbReference type="InterPro" id="IPR047540">
    <property type="entry name" value="BRcat_RBR_RNF31-like"/>
</dbReference>
<keyword evidence="8" id="KW-0175">Coiled coil</keyword>
<dbReference type="InterPro" id="IPR044066">
    <property type="entry name" value="TRIAD_supradom"/>
</dbReference>
<evidence type="ECO:0000256" key="5">
    <source>
        <dbReference type="ARBA" id="ARBA00022786"/>
    </source>
</evidence>
<dbReference type="CDD" id="cd20337">
    <property type="entry name" value="BRcat_RBR_HOIP"/>
    <property type="match status" value="1"/>
</dbReference>
<evidence type="ECO:0000259" key="12">
    <source>
        <dbReference type="PROSITE" id="PS51873"/>
    </source>
</evidence>
<dbReference type="OrthoDB" id="9978677at2759"/>
<feature type="compositionally biased region" description="Basic and acidic residues" evidence="9">
    <location>
        <begin position="482"/>
        <end position="491"/>
    </location>
</feature>
<evidence type="ECO:0000256" key="9">
    <source>
        <dbReference type="SAM" id="MobiDB-lite"/>
    </source>
</evidence>
<evidence type="ECO:0000313" key="14">
    <source>
        <dbReference type="RefSeq" id="XP_022084012.1"/>
    </source>
</evidence>
<dbReference type="Pfam" id="PF16678">
    <property type="entry name" value="UBA_HOIP"/>
    <property type="match status" value="1"/>
</dbReference>
<feature type="domain" description="B box-type" evidence="11">
    <location>
        <begin position="367"/>
        <end position="413"/>
    </location>
</feature>
<dbReference type="InterPro" id="IPR018997">
    <property type="entry name" value="PUB_domain"/>
</dbReference>